<comment type="function">
    <text evidence="12">Mannosyltransferase involved in glycosylphosphatidylinositol-anchor biosynthesis.</text>
</comment>
<evidence type="ECO:0000256" key="2">
    <source>
        <dbReference type="ARBA" id="ARBA00004687"/>
    </source>
</evidence>
<evidence type="ECO:0000256" key="1">
    <source>
        <dbReference type="ARBA" id="ARBA00004477"/>
    </source>
</evidence>
<sequence length="450" mass="48763">MTSNDRTGYTTEVVSAIFVSAPPHQIPNCAVFGMEGLIISGRYQLPWTRSPASVTELWKAAWPSTSTILRFVRWDSIYFVHIAERGYLYEQEWAFGYGYTRLLSYLTAALHPTDNGIGATEITQVAVGISHLSHYLSVLVLYALTKTIFGTETNTQRAFCLVSAALHIISPAGAFLSAPYGEPLFSFLNLTGFYLYLSAVLNEDTGRQITRDAKFLASAVLFALATTVRSNGILSGCLFAYDAVLGVVRVITRGFSLETVHRLFVIVLGGSIVALGMVGPQYVAFATYCTDPDSSRPWCKQLIPSIYGWVQAHYCHQSPALLSCGTNAGSSVSVSSLRIAKAARRADLLEFCTRCFVAEDKCSAVMLDSSCHFARSVGDYGFDELPCADYQPDLVRISGVVLVFGFIGSGQNQAFAAGQMSLLGSYAGHGDVWAYPGGSIRFFPPASLGS</sequence>
<gene>
    <name evidence="13" type="ORF">T310_4231</name>
</gene>
<dbReference type="UniPathway" id="UPA00196"/>
<dbReference type="PANTHER" id="PTHR12468">
    <property type="entry name" value="GPI MANNOSYLTRANSFERASE 2"/>
    <property type="match status" value="1"/>
</dbReference>
<keyword evidence="11 12" id="KW-0472">Membrane</keyword>
<evidence type="ECO:0000256" key="8">
    <source>
        <dbReference type="ARBA" id="ARBA00022692"/>
    </source>
</evidence>
<protein>
    <recommendedName>
        <fullName evidence="4 12">GPI mannosyltransferase 2</fullName>
        <ecNumber evidence="12">2.4.1.-</ecNumber>
    </recommendedName>
</protein>
<dbReference type="OrthoDB" id="10252502at2759"/>
<dbReference type="GO" id="GO:0031501">
    <property type="term" value="C:mannosyltransferase complex"/>
    <property type="evidence" value="ECO:0007669"/>
    <property type="project" value="TreeGrafter"/>
</dbReference>
<evidence type="ECO:0000256" key="3">
    <source>
        <dbReference type="ARBA" id="ARBA00008698"/>
    </source>
</evidence>
<comment type="similarity">
    <text evidence="3 12">Belongs to the PIGV family.</text>
</comment>
<keyword evidence="5 12" id="KW-0337">GPI-anchor biosynthesis</keyword>
<keyword evidence="8 12" id="KW-0812">Transmembrane</keyword>
<dbReference type="GO" id="GO:0006506">
    <property type="term" value="P:GPI anchor biosynthetic process"/>
    <property type="evidence" value="ECO:0007669"/>
    <property type="project" value="UniProtKB-UniPathway"/>
</dbReference>
<dbReference type="GO" id="GO:0000009">
    <property type="term" value="F:alpha-1,6-mannosyltransferase activity"/>
    <property type="evidence" value="ECO:0007669"/>
    <property type="project" value="InterPro"/>
</dbReference>
<keyword evidence="7 12" id="KW-0808">Transferase</keyword>
<evidence type="ECO:0000256" key="6">
    <source>
        <dbReference type="ARBA" id="ARBA00022676"/>
    </source>
</evidence>
<dbReference type="GO" id="GO:0005789">
    <property type="term" value="C:endoplasmic reticulum membrane"/>
    <property type="evidence" value="ECO:0007669"/>
    <property type="project" value="UniProtKB-SubCell"/>
</dbReference>
<dbReference type="AlphaFoldDB" id="A0A0F4YUE3"/>
<dbReference type="Pfam" id="PF04188">
    <property type="entry name" value="Mannosyl_trans2"/>
    <property type="match status" value="1"/>
</dbReference>
<dbReference type="InterPro" id="IPR007315">
    <property type="entry name" value="PIG-V/Gpi18"/>
</dbReference>
<dbReference type="PANTHER" id="PTHR12468:SF2">
    <property type="entry name" value="GPI MANNOSYLTRANSFERASE 2"/>
    <property type="match status" value="1"/>
</dbReference>
<dbReference type="EMBL" id="LASV01000171">
    <property type="protein sequence ID" value="KKA21710.1"/>
    <property type="molecule type" value="Genomic_DNA"/>
</dbReference>
<feature type="transmembrane region" description="Helical" evidence="12">
    <location>
        <begin position="158"/>
        <end position="178"/>
    </location>
</feature>
<accession>A0A0F4YUE3</accession>
<evidence type="ECO:0000256" key="10">
    <source>
        <dbReference type="ARBA" id="ARBA00022989"/>
    </source>
</evidence>
<dbReference type="STRING" id="1408163.A0A0F4YUE3"/>
<dbReference type="RefSeq" id="XP_013328322.1">
    <property type="nucleotide sequence ID" value="XM_013472868.1"/>
</dbReference>
<organism evidence="13 14">
    <name type="scientific">Rasamsonia emersonii (strain ATCC 16479 / CBS 393.64 / IMI 116815)</name>
    <dbReference type="NCBI Taxonomy" id="1408163"/>
    <lineage>
        <taxon>Eukaryota</taxon>
        <taxon>Fungi</taxon>
        <taxon>Dikarya</taxon>
        <taxon>Ascomycota</taxon>
        <taxon>Pezizomycotina</taxon>
        <taxon>Eurotiomycetes</taxon>
        <taxon>Eurotiomycetidae</taxon>
        <taxon>Eurotiales</taxon>
        <taxon>Trichocomaceae</taxon>
        <taxon>Rasamsonia</taxon>
    </lineage>
</organism>
<proteinExistence type="inferred from homology"/>
<evidence type="ECO:0000256" key="12">
    <source>
        <dbReference type="RuleBase" id="RU363112"/>
    </source>
</evidence>
<feature type="transmembrane region" description="Helical" evidence="12">
    <location>
        <begin position="233"/>
        <end position="251"/>
    </location>
</feature>
<dbReference type="EC" id="2.4.1.-" evidence="12"/>
<feature type="transmembrane region" description="Helical" evidence="12">
    <location>
        <begin position="263"/>
        <end position="285"/>
    </location>
</feature>
<dbReference type="Proteomes" id="UP000053958">
    <property type="component" value="Unassembled WGS sequence"/>
</dbReference>
<comment type="pathway">
    <text evidence="2 12">Glycolipid biosynthesis; glycosylphosphatidylinositol-anchor biosynthesis.</text>
</comment>
<keyword evidence="10 12" id="KW-1133">Transmembrane helix</keyword>
<evidence type="ECO:0000256" key="5">
    <source>
        <dbReference type="ARBA" id="ARBA00022502"/>
    </source>
</evidence>
<evidence type="ECO:0000256" key="4">
    <source>
        <dbReference type="ARBA" id="ARBA00013795"/>
    </source>
</evidence>
<keyword evidence="9 12" id="KW-0256">Endoplasmic reticulum</keyword>
<keyword evidence="6 12" id="KW-0328">Glycosyltransferase</keyword>
<comment type="caution">
    <text evidence="13">The sequence shown here is derived from an EMBL/GenBank/DDBJ whole genome shotgun (WGS) entry which is preliminary data.</text>
</comment>
<evidence type="ECO:0000256" key="11">
    <source>
        <dbReference type="ARBA" id="ARBA00023136"/>
    </source>
</evidence>
<dbReference type="GO" id="GO:0004376">
    <property type="term" value="F:GPI mannosyltransferase activity"/>
    <property type="evidence" value="ECO:0007669"/>
    <property type="project" value="InterPro"/>
</dbReference>
<reference evidence="13 14" key="1">
    <citation type="submission" date="2015-04" db="EMBL/GenBank/DDBJ databases">
        <authorList>
            <person name="Heijne W.H."/>
            <person name="Fedorova N.D."/>
            <person name="Nierman W.C."/>
            <person name="Vollebregt A.W."/>
            <person name="Zhao Z."/>
            <person name="Wu L."/>
            <person name="Kumar M."/>
            <person name="Stam H."/>
            <person name="van den Berg M.A."/>
            <person name="Pel H.J."/>
        </authorList>
    </citation>
    <scope>NUCLEOTIDE SEQUENCE [LARGE SCALE GENOMIC DNA]</scope>
    <source>
        <strain evidence="13 14">CBS 393.64</strain>
    </source>
</reference>
<evidence type="ECO:0000313" key="14">
    <source>
        <dbReference type="Proteomes" id="UP000053958"/>
    </source>
</evidence>
<evidence type="ECO:0000313" key="13">
    <source>
        <dbReference type="EMBL" id="KKA21710.1"/>
    </source>
</evidence>
<keyword evidence="14" id="KW-1185">Reference proteome</keyword>
<comment type="caution">
    <text evidence="12">Lacks conserved residue(s) required for the propagation of feature annotation.</text>
</comment>
<evidence type="ECO:0000256" key="9">
    <source>
        <dbReference type="ARBA" id="ARBA00022824"/>
    </source>
</evidence>
<comment type="subcellular location">
    <subcellularLocation>
        <location evidence="1 12">Endoplasmic reticulum membrane</location>
        <topology evidence="1 12">Multi-pass membrane protein</topology>
    </subcellularLocation>
</comment>
<name>A0A0F4YUE3_RASE3</name>
<dbReference type="GeneID" id="25316579"/>
<evidence type="ECO:0000256" key="7">
    <source>
        <dbReference type="ARBA" id="ARBA00022679"/>
    </source>
</evidence>